<gene>
    <name evidence="1" type="ORF">LTR16_004507</name>
</gene>
<dbReference type="Proteomes" id="UP001357485">
    <property type="component" value="Unassembled WGS sequence"/>
</dbReference>
<comment type="caution">
    <text evidence="1">The sequence shown here is derived from an EMBL/GenBank/DDBJ whole genome shotgun (WGS) entry which is preliminary data.</text>
</comment>
<accession>A0ABR0KRR5</accession>
<evidence type="ECO:0000313" key="1">
    <source>
        <dbReference type="EMBL" id="KAK5120758.1"/>
    </source>
</evidence>
<proteinExistence type="predicted"/>
<feature type="non-terminal residue" evidence="1">
    <location>
        <position position="1"/>
    </location>
</feature>
<sequence length="451" mass="50893">LGSSRVNKHLQTLRRRPKMVTRNAAARVRNTFPFEKLPAELRNMIYHFALSLQGVDTYLKDCITDSRHHYLGVEPRSNTDPLLLLNRQTYLEASSVLYNKPLTISHGLLVGMSLTKIVSSDILQYVSDVTISDVGYNSFGHNHSVVEMLELYARLVDEWIKSHSLQTLQITLQDELIVKHIKSCWNRDGCGYCDRVRLMMECLGRLRGVKHVTFTGPFVDSYIEPIKKRMQSPPKSFTDLPGELRNRIYDYVLGFRTINKQIQGYNNSLSLLGVLTLPKRSTPTILLLNRQITQEAMGVLHGKPLVLTNSPRGRDAIFHFISPATLQKLPCVILRIDLTITNATTIDHWQSLADTLSALWAQNHSLVNLHFHLQDGLAAGIMQRGGSYPDLCIRQIFEPFKNVRGIDQVTFQGALPECFTSPLKRNMEASPSSGVALPLQACLNGLHITLQ</sequence>
<dbReference type="PANTHER" id="PTHR42085">
    <property type="entry name" value="F-BOX DOMAIN-CONTAINING PROTEIN"/>
    <property type="match status" value="1"/>
</dbReference>
<evidence type="ECO:0000313" key="2">
    <source>
        <dbReference type="Proteomes" id="UP001357485"/>
    </source>
</evidence>
<dbReference type="PANTHER" id="PTHR42085:SF1">
    <property type="entry name" value="F-BOX DOMAIN-CONTAINING PROTEIN"/>
    <property type="match status" value="1"/>
</dbReference>
<reference evidence="1 2" key="1">
    <citation type="submission" date="2023-08" db="EMBL/GenBank/DDBJ databases">
        <title>Black Yeasts Isolated from many extreme environments.</title>
        <authorList>
            <person name="Coleine C."/>
            <person name="Stajich J.E."/>
            <person name="Selbmann L."/>
        </authorList>
    </citation>
    <scope>NUCLEOTIDE SEQUENCE [LARGE SCALE GENOMIC DNA]</scope>
    <source>
        <strain evidence="1 2">CCFEE 536</strain>
    </source>
</reference>
<protein>
    <submittedName>
        <fullName evidence="1">Uncharacterized protein</fullName>
    </submittedName>
</protein>
<keyword evidence="2" id="KW-1185">Reference proteome</keyword>
<name>A0ABR0KRR5_9PEZI</name>
<organism evidence="1 2">
    <name type="scientific">Cryomyces antarcticus</name>
    <dbReference type="NCBI Taxonomy" id="329879"/>
    <lineage>
        <taxon>Eukaryota</taxon>
        <taxon>Fungi</taxon>
        <taxon>Dikarya</taxon>
        <taxon>Ascomycota</taxon>
        <taxon>Pezizomycotina</taxon>
        <taxon>Dothideomycetes</taxon>
        <taxon>Dothideomycetes incertae sedis</taxon>
        <taxon>Cryomyces</taxon>
    </lineage>
</organism>
<dbReference type="EMBL" id="JAVRRA010025223">
    <property type="protein sequence ID" value="KAK5120758.1"/>
    <property type="molecule type" value="Genomic_DNA"/>
</dbReference>
<dbReference type="InterPro" id="IPR038883">
    <property type="entry name" value="AN11006-like"/>
</dbReference>